<dbReference type="InterPro" id="IPR020806">
    <property type="entry name" value="PKS_PP-bd"/>
</dbReference>
<dbReference type="InterPro" id="IPR006162">
    <property type="entry name" value="Ppantetheine_attach_site"/>
</dbReference>
<evidence type="ECO:0000256" key="1">
    <source>
        <dbReference type="ARBA" id="ARBA00001957"/>
    </source>
</evidence>
<dbReference type="Gene3D" id="3.30.559.30">
    <property type="entry name" value="Nonribosomal peptide synthetase, condensation domain"/>
    <property type="match status" value="3"/>
</dbReference>
<dbReference type="FunFam" id="3.40.50.980:FF:000001">
    <property type="entry name" value="Non-ribosomal peptide synthetase"/>
    <property type="match status" value="3"/>
</dbReference>
<dbReference type="Gene3D" id="3.30.559.10">
    <property type="entry name" value="Chloramphenicol acetyltransferase-like domain"/>
    <property type="match status" value="3"/>
</dbReference>
<dbReference type="EMBL" id="AUXZ01000112">
    <property type="protein sequence ID" value="KZN46666.1"/>
    <property type="molecule type" value="Genomic_DNA"/>
</dbReference>
<dbReference type="FunFam" id="3.30.559.10:FF:000012">
    <property type="entry name" value="Non-ribosomal peptide synthetase"/>
    <property type="match status" value="1"/>
</dbReference>
<reference evidence="6 7" key="1">
    <citation type="submission" date="2013-07" db="EMBL/GenBank/DDBJ databases">
        <title>Comparative Genomic and Metabolomic Analysis of Twelve Strains of Pseudoalteromonas luteoviolacea.</title>
        <authorList>
            <person name="Vynne N.G."/>
            <person name="Mansson M."/>
            <person name="Gram L."/>
        </authorList>
    </citation>
    <scope>NUCLEOTIDE SEQUENCE [LARGE SCALE GENOMIC DNA]</scope>
    <source>
        <strain evidence="6 7">H33</strain>
    </source>
</reference>
<dbReference type="Gene3D" id="3.40.50.1820">
    <property type="entry name" value="alpha/beta hydrolase"/>
    <property type="match status" value="1"/>
</dbReference>
<dbReference type="Gene3D" id="3.40.50.980">
    <property type="match status" value="6"/>
</dbReference>
<dbReference type="GO" id="GO:0031177">
    <property type="term" value="F:phosphopantetheine binding"/>
    <property type="evidence" value="ECO:0007669"/>
    <property type="project" value="InterPro"/>
</dbReference>
<dbReference type="InterPro" id="IPR000873">
    <property type="entry name" value="AMP-dep_synth/lig_dom"/>
</dbReference>
<evidence type="ECO:0000259" key="5">
    <source>
        <dbReference type="PROSITE" id="PS50075"/>
    </source>
</evidence>
<comment type="similarity">
    <text evidence="2">Belongs to the ATP-dependent AMP-binding enzyme family.</text>
</comment>
<feature type="domain" description="Carrier" evidence="5">
    <location>
        <begin position="2145"/>
        <end position="2219"/>
    </location>
</feature>
<sequence length="3342" mass="370335">MNVIDFINFLHEKKIYLKVHSGKLQINAAKGAMTQELLAQLKEKKEQIIAYLDSTRPGVDIVRVSREQELKASYSQQSLWLLEQIDSGTEVYNMPAALKLIGNLNLAAMQQAFTSVVERHESLRTCFASGEDGEPIQVIQAAEPFDVPVTDLSGIAEGERETLVRRLVAEEAAQEFDLSRDLMLRAKLIKVSSQDHILLVTMHHIASDGWSMGILVNEFSHLYSAYVQGRENPLAPLSIQYADYAYWQRQWLKGEVLDAQMGYWENQLADLPDVHGLPLDYPRPAIQSFAGDVYVSTIDKGTLDSLKDLCQGQGATLFMALHAAFSVLLSRYSNERDIVLGTPVANREQSEVADLIGFFVNTLVLRSNLSGNPSFKELLRQSKSMLLEGYAHQQVPFEQIVERLQPQRSLSHSPLFQVMIEFQNNDEGNLSLPGLTAHYLDHQGGMNVAKFDLTLNIFEGPDGLHLGWHYNTDLFKRESIEGMTEHFGLLLAELLRLPEENVFALELLSGQERRQILGDWNDTWADFPSQTFMHELFERQAEQNPLQEALVYEGVALSYGELNQRANQLAHYLKAQGVKPDTLVGLCLERSFDMVIGLLAILKAGGAYVPLEPSYPEARLAYMLADGDMASVITQQKFLSELPLLAPLALCLDDDKIRAELADMPQDNLVASLLGLCPHNLAYVIYTSGSTGQPKGVMVEHQALSNRIYWMDQEYTSTLQDRFLQKTPFSFDVSVWEFIWPLITGASLVMAKPEGHKDPAYLSSLITEENITKVHFVPSMLGSMLAFGQMENCRSLKQIFCSGEALSGHHVDDVLVQCPNVELHNLYGPTEASIDVSFWNCRQTALSASVPIGRPIANTQLYVMDQQQHLAPIGVAGELYIGGVGLARGYINREQLTAEKFVENPFYDKHKPSSSPKLYRTGDLVRWLADGTLEYLGRIDHQVKVRGFRIELGEIEHVLAAYPGVKEAVVLARELAQGDSRLIGYLVAPEAGNDDAAFIESIRHRLSRQLPEYMLPSFFVLLDRLPLTANGKLDRNALPEPDMLSSRKEYLAPRTEMEKILCTIWQEVLGVEQVGIRDNFFELGGHSLLVMQVISRMQQQGKVMAARQLFAARSLKELAAEMSEHKQEDVAIFRAPENLIPAQCEQLTPEMLPLVDLTEVEIEHLTAQTPGGAKNIQDIYPLGPLQQGIIFHHTLDPENDPYVTPILFKLADEAAVNSFIEGLEFLIARHDVFRSSMQWQGVDEPVQIVQREAKLSVERISLDRGQSTLDVLGEFSSSPRVRVDLRRAPLLNVTIATAEGEAEQHVLLQIHHIIEDATSLQICEKELAYFFGGISDQLSPPVPYREFIAHAQHQAKVNDAQAYFSQTLGDITEPTLPFNLQNIQGQGSNVIELAQALPQSMSIQLREMAKKIQVTPAALFHAGWAMVMATCSGKGDVVFGTVMSGRLQGTFGAEEMLGVFINTLPMRVKSAGADAVTLVQQVQASLLDLLPYEQASLSMAQACSGLKSNVPLFSSILNYRHQVRTDVDDEALAKEGQDSPVGIEEISGQERTNYPVSLSVDDLGEGFTLNIKVVDDISAQQVMAYMHKAIEILVQALSTDSAVILDTLSLLPDEECKALLDTTKRTRIGSVQEACIHELFERYAKAHPQETALITETGKLSYDQLNSRANQLARYLKQQGVKPDTLVGLCVDRSMDMVIGLLAILKAGGAYVPLDPTYPESRLAYIIKDSAVAIVVTQSKIVAELPFLEPHSLCLDDETLRARLSSMSSDNLPVSSLGLAPHHLAYVIYTSGSTGQAKGVLVQHQGVVNLAAEIQDMEIVPTGTCWGLNASYAFDSSVKGLSQLMSGIPLRILPKYANLDPQIIGQSFAECGVIDCTPLMVEAWFDLGLQSCLPNLIIGGEAISPGLWSRLCDWQQQYQRKAVNVYGPTECTVNTHWTRISGDLPNIGLPLGNVHGLVLNKNTLAPVGVPGELCIGGAGLARGYLNHEQLTAEKFVANPYFNKQDSNGYRRLYRTGDLVRRLEDGRLEFIGRIDHQVKIRGFRIELGEIEHALAESSGVREAVVNARETGKSNKHLTGYLVTDQEIEDEVEFLDKVRHHLLQALPEYMVPSTLMVLDSLPLTANGKVDRHALPEPEGEFSGDYIAPQTEMEKILCEIWQEVLGVEQVGILDNFFELGGHSLLVMRVISRLQQQNLVMSASQLFSTPSLAALAKLIEEESVDDTRLFKAPPNLIPADCVAITPQMLPLVDLNEGEIEQLVAQIPGGVGNIQDIYPLGPLQQGILFHHTLDPENDPYVLSAFLKIPDLHQVQAFIDGLDFLIKRHDVLRTSIHWEGVRKPVQVVRKQVELAVLTTTIEQQNPLVYLQEYSESQGRQMDLKSGPLLRVIVASQGDSDERYILLQWHHIISDHVAFEVIQKELKLYSQGLQQQLLTPVPYREFIAHSLHQEKENDAEQYFTNMLSDVSEPSLPFNLINVQGKGNDITEFSQAFPTLLGEELRAIAKNIQISPAAIFHAGWARVMAACSGKDDVVFGTVMSGRLQGTSGAEQALGVFINTLPIRVKLACTNAQSLVRQVQTSLLDSLPYEQASLSMAQRCSSLSNGMPLFSSVFNYRHSGSGGIEMGKTDLPAQSFTVEFLKRQERTNYPLSLSVDDFGDAFHITVKGIADIATERVIEYMQGAMKGLVEALRESSSAILDSRELLPESERQQLLHIWNDTAAEVPSEFCLHELFAEQASHYPEKTALICDGTSLSYGELNRRANQLAHYLKAQGVKAQTLVGLCVERSVDMVVGILGILKAGGAYVPLDPAYPQARLAYMLSDSGVKLVLSQSWLTLPQEQAVETLYLDKEDIFAEQAQENPEIIGDLGPNSAVYMIYTSGSTGRPKGVVIEQRNLLNFRQVFEHQLEQLDAQNSNWLWHGSFAFDASVKGILALCSGNTLVVANEREALSPSQLLALTAQHDIQVLNLTPALVPVMLDCLEQGDRGHLHLMIGGEALGKALWDRVAAYGALHDRQALNLYGPTETTINASYAVIDGEVMPHIGKPVANTQFYVMDSRQQLVPTGVVGELYIGGAGVARGYLNRDELTAEKFVANPYFDAKDSSSCQRLYRSGDLVRWRANGELEFIGRIDHQVKVRGLRIELGEIEQCLVGDAGVREAVVLAHEAGNNDNRLVAYLVPDEHLTDELAFIETVREQLRKALPDYMVPAVFVVLEALPLTVNGKIDRDALPEPESSVSSAQYVAPKTDTEAMLCSIWQQVLEVDRVGVMDNFFALGGHSLMAISLVTQIKEAFDIEYSGFSIREVFELSSVAELAASIDILLSKQKLQENENLIDSYKEEELEEGVL</sequence>
<dbReference type="PROSITE" id="PS00012">
    <property type="entry name" value="PHOSPHOPANTETHEINE"/>
    <property type="match status" value="2"/>
</dbReference>
<dbReference type="PANTHER" id="PTHR45527">
    <property type="entry name" value="NONRIBOSOMAL PEPTIDE SYNTHETASE"/>
    <property type="match status" value="1"/>
</dbReference>
<dbReference type="FunFam" id="2.30.38.10:FF:000001">
    <property type="entry name" value="Non-ribosomal peptide synthetase PvdI"/>
    <property type="match status" value="2"/>
</dbReference>
<dbReference type="InterPro" id="IPR009081">
    <property type="entry name" value="PP-bd_ACP"/>
</dbReference>
<protein>
    <recommendedName>
        <fullName evidence="5">Carrier domain-containing protein</fullName>
    </recommendedName>
</protein>
<dbReference type="PATRIC" id="fig|1365251.3.peg.4296"/>
<dbReference type="CDD" id="cd05930">
    <property type="entry name" value="A_NRPS"/>
    <property type="match status" value="3"/>
</dbReference>
<dbReference type="NCBIfam" id="TIGR01733">
    <property type="entry name" value="AA-adenyl-dom"/>
    <property type="match status" value="3"/>
</dbReference>
<dbReference type="InterPro" id="IPR044894">
    <property type="entry name" value="TubC_N_sf"/>
</dbReference>
<comment type="cofactor">
    <cofactor evidence="1">
        <name>pantetheine 4'-phosphate</name>
        <dbReference type="ChEBI" id="CHEBI:47942"/>
    </cofactor>
</comment>
<accession>A0A167BKZ5</accession>
<dbReference type="Pfam" id="PF00668">
    <property type="entry name" value="Condensation"/>
    <property type="match status" value="3"/>
</dbReference>
<dbReference type="InterPro" id="IPR029058">
    <property type="entry name" value="AB_hydrolase_fold"/>
</dbReference>
<feature type="domain" description="Carrier" evidence="5">
    <location>
        <begin position="3239"/>
        <end position="3317"/>
    </location>
</feature>
<dbReference type="SUPFAM" id="SSF52777">
    <property type="entry name" value="CoA-dependent acyltransferases"/>
    <property type="match status" value="6"/>
</dbReference>
<dbReference type="CDD" id="cd19531">
    <property type="entry name" value="LCL_NRPS-like"/>
    <property type="match status" value="1"/>
</dbReference>
<organism evidence="6 7">
    <name type="scientific">Pseudoalteromonas luteoviolacea H33</name>
    <dbReference type="NCBI Taxonomy" id="1365251"/>
    <lineage>
        <taxon>Bacteria</taxon>
        <taxon>Pseudomonadati</taxon>
        <taxon>Pseudomonadota</taxon>
        <taxon>Gammaproteobacteria</taxon>
        <taxon>Alteromonadales</taxon>
        <taxon>Pseudoalteromonadaceae</taxon>
        <taxon>Pseudoalteromonas</taxon>
    </lineage>
</organism>
<dbReference type="Pfam" id="PF13193">
    <property type="entry name" value="AMP-binding_C"/>
    <property type="match status" value="3"/>
</dbReference>
<dbReference type="OrthoDB" id="9757559at2"/>
<proteinExistence type="inferred from homology"/>
<dbReference type="InterPro" id="IPR025110">
    <property type="entry name" value="AMP-bd_C"/>
</dbReference>
<dbReference type="PROSITE" id="PS50075">
    <property type="entry name" value="CARRIER"/>
    <property type="match status" value="3"/>
</dbReference>
<dbReference type="Pfam" id="PF00550">
    <property type="entry name" value="PP-binding"/>
    <property type="match status" value="3"/>
</dbReference>
<dbReference type="RefSeq" id="WP_063363505.1">
    <property type="nucleotide sequence ID" value="NZ_AUXZ01000112.1"/>
</dbReference>
<comment type="caution">
    <text evidence="6">The sequence shown here is derived from an EMBL/GenBank/DDBJ whole genome shotgun (WGS) entry which is preliminary data.</text>
</comment>
<dbReference type="GO" id="GO:0003824">
    <property type="term" value="F:catalytic activity"/>
    <property type="evidence" value="ECO:0007669"/>
    <property type="project" value="InterPro"/>
</dbReference>
<evidence type="ECO:0000256" key="4">
    <source>
        <dbReference type="ARBA" id="ARBA00022553"/>
    </source>
</evidence>
<gene>
    <name evidence="6" type="ORF">N476_24055</name>
</gene>
<dbReference type="SMART" id="SM00823">
    <property type="entry name" value="PKS_PP"/>
    <property type="match status" value="3"/>
</dbReference>
<dbReference type="GO" id="GO:0005737">
    <property type="term" value="C:cytoplasm"/>
    <property type="evidence" value="ECO:0007669"/>
    <property type="project" value="TreeGrafter"/>
</dbReference>
<dbReference type="InterPro" id="IPR041464">
    <property type="entry name" value="TubC_N"/>
</dbReference>
<dbReference type="Gene3D" id="1.10.1200.10">
    <property type="entry name" value="ACP-like"/>
    <property type="match status" value="2"/>
</dbReference>
<dbReference type="Pfam" id="PF18563">
    <property type="entry name" value="TubC_N"/>
    <property type="match status" value="1"/>
</dbReference>
<feature type="domain" description="Carrier" evidence="5">
    <location>
        <begin position="1052"/>
        <end position="1126"/>
    </location>
</feature>
<dbReference type="Gene3D" id="1.10.10.1830">
    <property type="entry name" value="Non-ribosomal peptide synthase, adenylation domain"/>
    <property type="match status" value="1"/>
</dbReference>
<dbReference type="GO" id="GO:0043041">
    <property type="term" value="P:amino acid activation for nonribosomal peptide biosynthetic process"/>
    <property type="evidence" value="ECO:0007669"/>
    <property type="project" value="TreeGrafter"/>
</dbReference>
<dbReference type="Proteomes" id="UP000076503">
    <property type="component" value="Unassembled WGS sequence"/>
</dbReference>
<evidence type="ECO:0000256" key="2">
    <source>
        <dbReference type="ARBA" id="ARBA00006432"/>
    </source>
</evidence>
<dbReference type="InterPro" id="IPR036736">
    <property type="entry name" value="ACP-like_sf"/>
</dbReference>
<dbReference type="NCBIfam" id="NF003417">
    <property type="entry name" value="PRK04813.1"/>
    <property type="match status" value="3"/>
</dbReference>
<dbReference type="Pfam" id="PF00501">
    <property type="entry name" value="AMP-binding"/>
    <property type="match status" value="3"/>
</dbReference>
<dbReference type="SUPFAM" id="SSF56801">
    <property type="entry name" value="Acetyl-CoA synthetase-like"/>
    <property type="match status" value="3"/>
</dbReference>
<dbReference type="InterPro" id="IPR001242">
    <property type="entry name" value="Condensation_dom"/>
</dbReference>
<dbReference type="InterPro" id="IPR010071">
    <property type="entry name" value="AA_adenyl_dom"/>
</dbReference>
<dbReference type="SUPFAM" id="SSF47336">
    <property type="entry name" value="ACP-like"/>
    <property type="match status" value="3"/>
</dbReference>
<dbReference type="InterPro" id="IPR045851">
    <property type="entry name" value="AMP-bd_C_sf"/>
</dbReference>
<dbReference type="FunFam" id="3.40.50.980:FF:000002">
    <property type="entry name" value="Enterobactin synthetase component F"/>
    <property type="match status" value="1"/>
</dbReference>
<evidence type="ECO:0000313" key="7">
    <source>
        <dbReference type="Proteomes" id="UP000076503"/>
    </source>
</evidence>
<dbReference type="GO" id="GO:0044550">
    <property type="term" value="P:secondary metabolite biosynthetic process"/>
    <property type="evidence" value="ECO:0007669"/>
    <property type="project" value="UniProtKB-ARBA"/>
</dbReference>
<dbReference type="InterPro" id="IPR023213">
    <property type="entry name" value="CAT-like_dom_sf"/>
</dbReference>
<dbReference type="Gene3D" id="3.30.300.30">
    <property type="match status" value="3"/>
</dbReference>
<dbReference type="PROSITE" id="PS00455">
    <property type="entry name" value="AMP_BINDING"/>
    <property type="match status" value="3"/>
</dbReference>
<name>A0A167BKZ5_9GAMM</name>
<keyword evidence="3" id="KW-0596">Phosphopantetheine</keyword>
<dbReference type="FunFam" id="3.30.300.30:FF:000010">
    <property type="entry name" value="Enterobactin synthetase component F"/>
    <property type="match status" value="3"/>
</dbReference>
<evidence type="ECO:0000313" key="6">
    <source>
        <dbReference type="EMBL" id="KZN46666.1"/>
    </source>
</evidence>
<dbReference type="FunFam" id="3.40.50.12780:FF:000012">
    <property type="entry name" value="Non-ribosomal peptide synthetase"/>
    <property type="match status" value="2"/>
</dbReference>
<dbReference type="FunFam" id="1.10.1200.10:FF:000005">
    <property type="entry name" value="Nonribosomal peptide synthetase 1"/>
    <property type="match status" value="3"/>
</dbReference>
<keyword evidence="4" id="KW-0597">Phosphoprotein</keyword>
<dbReference type="InterPro" id="IPR020845">
    <property type="entry name" value="AMP-binding_CS"/>
</dbReference>
<dbReference type="CDD" id="cd19544">
    <property type="entry name" value="E-C_NRPS"/>
    <property type="match status" value="2"/>
</dbReference>
<evidence type="ECO:0000256" key="3">
    <source>
        <dbReference type="ARBA" id="ARBA00022450"/>
    </source>
</evidence>
<dbReference type="PANTHER" id="PTHR45527:SF1">
    <property type="entry name" value="FATTY ACID SYNTHASE"/>
    <property type="match status" value="1"/>
</dbReference>
<dbReference type="Gene3D" id="2.30.38.10">
    <property type="entry name" value="Luciferase, Domain 3"/>
    <property type="match status" value="3"/>
</dbReference>